<comment type="caution">
    <text evidence="1">The sequence shown here is derived from an EMBL/GenBank/DDBJ whole genome shotgun (WGS) entry which is preliminary data.</text>
</comment>
<proteinExistence type="predicted"/>
<reference evidence="1" key="2">
    <citation type="submission" date="2020-09" db="EMBL/GenBank/DDBJ databases">
        <authorList>
            <person name="Sun Q."/>
            <person name="Zhou Y."/>
        </authorList>
    </citation>
    <scope>NUCLEOTIDE SEQUENCE</scope>
    <source>
        <strain evidence="1">CGMCC 1.6293</strain>
    </source>
</reference>
<reference evidence="1" key="1">
    <citation type="journal article" date="2014" name="Int. J. Syst. Evol. Microbiol.">
        <title>Complete genome sequence of Corynebacterium casei LMG S-19264T (=DSM 44701T), isolated from a smear-ripened cheese.</title>
        <authorList>
            <consortium name="US DOE Joint Genome Institute (JGI-PGF)"/>
            <person name="Walter F."/>
            <person name="Albersmeier A."/>
            <person name="Kalinowski J."/>
            <person name="Ruckert C."/>
        </authorList>
    </citation>
    <scope>NUCLEOTIDE SEQUENCE</scope>
    <source>
        <strain evidence="1">CGMCC 1.6293</strain>
    </source>
</reference>
<dbReference type="EMBL" id="BMLF01000001">
    <property type="protein sequence ID" value="GGL92916.1"/>
    <property type="molecule type" value="Genomic_DNA"/>
</dbReference>
<evidence type="ECO:0000313" key="1">
    <source>
        <dbReference type="EMBL" id="GGL92916.1"/>
    </source>
</evidence>
<keyword evidence="2" id="KW-1185">Reference proteome</keyword>
<protein>
    <recommendedName>
        <fullName evidence="3">CRISPR-associated protein Cas2</fullName>
    </recommendedName>
</protein>
<name>A0A917WDL2_9RHOB</name>
<accession>A0A917WDL2</accession>
<dbReference type="AlphaFoldDB" id="A0A917WDL2"/>
<dbReference type="Proteomes" id="UP000649829">
    <property type="component" value="Unassembled WGS sequence"/>
</dbReference>
<organism evidence="1 2">
    <name type="scientific">Pseudooceanicola nanhaiensis</name>
    <dbReference type="NCBI Taxonomy" id="375761"/>
    <lineage>
        <taxon>Bacteria</taxon>
        <taxon>Pseudomonadati</taxon>
        <taxon>Pseudomonadota</taxon>
        <taxon>Alphaproteobacteria</taxon>
        <taxon>Rhodobacterales</taxon>
        <taxon>Paracoccaceae</taxon>
        <taxon>Pseudooceanicola</taxon>
    </lineage>
</organism>
<sequence length="97" mass="10932">MATCYITYDAHRQRDYQQLYLAMDACGGVRLAESVWGLTIDASPVSIRDWVSNLLDGDDTVEVFQIWPFPSWATRNASASAVNWLSDHVAIRELPRG</sequence>
<evidence type="ECO:0000313" key="2">
    <source>
        <dbReference type="Proteomes" id="UP000649829"/>
    </source>
</evidence>
<gene>
    <name evidence="1" type="ORF">GCM10011534_13900</name>
</gene>
<evidence type="ECO:0008006" key="3">
    <source>
        <dbReference type="Google" id="ProtNLM"/>
    </source>
</evidence>